<dbReference type="EC" id="2.5.1.19" evidence="8"/>
<evidence type="ECO:0000313" key="12">
    <source>
        <dbReference type="Proteomes" id="UP000245926"/>
    </source>
</evidence>
<feature type="binding site" evidence="8">
    <location>
        <position position="405"/>
    </location>
    <ligand>
        <name>phosphoenolpyruvate</name>
        <dbReference type="ChEBI" id="CHEBI:58702"/>
    </ligand>
</feature>
<protein>
    <recommendedName>
        <fullName evidence="8">3-phosphoshikimate 1-carboxyvinyltransferase</fullName>
        <ecNumber evidence="8">2.5.1.19</ecNumber>
    </recommendedName>
    <alternativeName>
        <fullName evidence="8">5-enolpyruvylshikimate-3-phosphate synthase</fullName>
        <shortName evidence="8">EPSP synthase</shortName>
        <shortName evidence="8">EPSPS</shortName>
    </alternativeName>
</protein>
<dbReference type="Proteomes" id="UP000245926">
    <property type="component" value="Chromosome"/>
</dbReference>
<gene>
    <name evidence="8 11" type="primary">aroA</name>
    <name evidence="11" type="ORF">DK389_18655</name>
</gene>
<dbReference type="Pfam" id="PF00275">
    <property type="entry name" value="EPSP_synthase"/>
    <property type="match status" value="1"/>
</dbReference>
<feature type="binding site" evidence="8">
    <location>
        <position position="177"/>
    </location>
    <ligand>
        <name>3-phosphoshikimate</name>
        <dbReference type="ChEBI" id="CHEBI:145989"/>
    </ligand>
</feature>
<comment type="subunit">
    <text evidence="8">Monomer.</text>
</comment>
<evidence type="ECO:0000256" key="5">
    <source>
        <dbReference type="ARBA" id="ARBA00022679"/>
    </source>
</evidence>
<keyword evidence="6 8" id="KW-0057">Aromatic amino acid biosynthesis</keyword>
<dbReference type="SUPFAM" id="SSF55205">
    <property type="entry name" value="EPT/RTPC-like"/>
    <property type="match status" value="1"/>
</dbReference>
<dbReference type="PANTHER" id="PTHR21090:SF5">
    <property type="entry name" value="PENTAFUNCTIONAL AROM POLYPEPTIDE"/>
    <property type="match status" value="1"/>
</dbReference>
<dbReference type="OrthoDB" id="9809920at2"/>
<dbReference type="InterPro" id="IPR001986">
    <property type="entry name" value="Enolpyruvate_Tfrase_dom"/>
</dbReference>
<evidence type="ECO:0000256" key="4">
    <source>
        <dbReference type="ARBA" id="ARBA00022605"/>
    </source>
</evidence>
<evidence type="ECO:0000256" key="9">
    <source>
        <dbReference type="SAM" id="MobiDB-lite"/>
    </source>
</evidence>
<dbReference type="PANTHER" id="PTHR21090">
    <property type="entry name" value="AROM/DEHYDROQUINATE SYNTHASE"/>
    <property type="match status" value="1"/>
</dbReference>
<dbReference type="KEGG" id="mets:DK389_18655"/>
<comment type="subcellular location">
    <subcellularLocation>
        <location evidence="8">Cytoplasm</location>
    </subcellularLocation>
</comment>
<dbReference type="HAMAP" id="MF_00210">
    <property type="entry name" value="EPSP_synth"/>
    <property type="match status" value="1"/>
</dbReference>
<feature type="binding site" evidence="8">
    <location>
        <position position="28"/>
    </location>
    <ligand>
        <name>phosphoenolpyruvate</name>
        <dbReference type="ChEBI" id="CHEBI:58702"/>
    </ligand>
</feature>
<evidence type="ECO:0000256" key="7">
    <source>
        <dbReference type="ARBA" id="ARBA00044633"/>
    </source>
</evidence>
<comment type="pathway">
    <text evidence="1 8">Metabolic intermediate biosynthesis; chorismate biosynthesis; chorismate from D-erythrose 4-phosphate and phosphoenolpyruvate: step 6/7.</text>
</comment>
<evidence type="ECO:0000256" key="2">
    <source>
        <dbReference type="ARBA" id="ARBA00009948"/>
    </source>
</evidence>
<feature type="binding site" evidence="8">
    <location>
        <position position="28"/>
    </location>
    <ligand>
        <name>3-phosphoshikimate</name>
        <dbReference type="ChEBI" id="CHEBI:145989"/>
    </ligand>
</feature>
<dbReference type="CDD" id="cd01556">
    <property type="entry name" value="EPSP_synthase"/>
    <property type="match status" value="1"/>
</dbReference>
<dbReference type="AlphaFoldDB" id="A0A2U8WEL9"/>
<dbReference type="GO" id="GO:0009073">
    <property type="term" value="P:aromatic amino acid family biosynthetic process"/>
    <property type="evidence" value="ECO:0007669"/>
    <property type="project" value="UniProtKB-KW"/>
</dbReference>
<evidence type="ECO:0000256" key="6">
    <source>
        <dbReference type="ARBA" id="ARBA00023141"/>
    </source>
</evidence>
<keyword evidence="5 8" id="KW-0808">Transferase</keyword>
<comment type="function">
    <text evidence="8">Catalyzes the transfer of the enolpyruvyl moiety of phosphoenolpyruvate (PEP) to the 5-hydroxyl of shikimate-3-phosphate (S3P) to produce enolpyruvyl shikimate-3-phosphate and inorganic phosphate.</text>
</comment>
<dbReference type="NCBIfam" id="TIGR01356">
    <property type="entry name" value="aroA"/>
    <property type="match status" value="1"/>
</dbReference>
<accession>A0A2U8WEL9</accession>
<dbReference type="Gene3D" id="3.65.10.10">
    <property type="entry name" value="Enolpyruvate transferase domain"/>
    <property type="match status" value="2"/>
</dbReference>
<dbReference type="UniPathway" id="UPA00053">
    <property type="reaction ID" value="UER00089"/>
</dbReference>
<evidence type="ECO:0000259" key="10">
    <source>
        <dbReference type="Pfam" id="PF00275"/>
    </source>
</evidence>
<dbReference type="GO" id="GO:0009423">
    <property type="term" value="P:chorismate biosynthetic process"/>
    <property type="evidence" value="ECO:0007669"/>
    <property type="project" value="UniProtKB-UniRule"/>
</dbReference>
<feature type="binding site" evidence="8">
    <location>
        <position position="129"/>
    </location>
    <ligand>
        <name>phosphoenolpyruvate</name>
        <dbReference type="ChEBI" id="CHEBI:58702"/>
    </ligand>
</feature>
<comment type="catalytic activity">
    <reaction evidence="7">
        <text>3-phosphoshikimate + phosphoenolpyruvate = 5-O-(1-carboxyvinyl)-3-phosphoshikimate + phosphate</text>
        <dbReference type="Rhea" id="RHEA:21256"/>
        <dbReference type="ChEBI" id="CHEBI:43474"/>
        <dbReference type="ChEBI" id="CHEBI:57701"/>
        <dbReference type="ChEBI" id="CHEBI:58702"/>
        <dbReference type="ChEBI" id="CHEBI:145989"/>
        <dbReference type="EC" id="2.5.1.19"/>
    </reaction>
    <physiologicalReaction direction="left-to-right" evidence="7">
        <dbReference type="Rhea" id="RHEA:21257"/>
    </physiologicalReaction>
</comment>
<evidence type="ECO:0000256" key="1">
    <source>
        <dbReference type="ARBA" id="ARBA00004811"/>
    </source>
</evidence>
<proteinExistence type="inferred from homology"/>
<keyword evidence="4 8" id="KW-0028">Amino-acid biosynthesis</keyword>
<dbReference type="GO" id="GO:0003866">
    <property type="term" value="F:3-phosphoshikimate 1-carboxyvinyltransferase activity"/>
    <property type="evidence" value="ECO:0007669"/>
    <property type="project" value="UniProtKB-UniRule"/>
</dbReference>
<evidence type="ECO:0000313" key="11">
    <source>
        <dbReference type="EMBL" id="AWN44644.1"/>
    </source>
</evidence>
<keyword evidence="12" id="KW-1185">Reference proteome</keyword>
<dbReference type="InterPro" id="IPR023193">
    <property type="entry name" value="EPSP_synthase_CS"/>
</dbReference>
<organism evidence="11 12">
    <name type="scientific">Methylobacterium durans</name>
    <dbReference type="NCBI Taxonomy" id="2202825"/>
    <lineage>
        <taxon>Bacteria</taxon>
        <taxon>Pseudomonadati</taxon>
        <taxon>Pseudomonadota</taxon>
        <taxon>Alphaproteobacteria</taxon>
        <taxon>Hyphomicrobiales</taxon>
        <taxon>Methylobacteriaceae</taxon>
        <taxon>Methylobacterium</taxon>
    </lineage>
</organism>
<feature type="binding site" evidence="8">
    <location>
        <position position="361"/>
    </location>
    <ligand>
        <name>phosphoenolpyruvate</name>
        <dbReference type="ChEBI" id="CHEBI:58702"/>
    </ligand>
</feature>
<dbReference type="GO" id="GO:0008652">
    <property type="term" value="P:amino acid biosynthetic process"/>
    <property type="evidence" value="ECO:0007669"/>
    <property type="project" value="UniProtKB-KW"/>
</dbReference>
<evidence type="ECO:0000256" key="3">
    <source>
        <dbReference type="ARBA" id="ARBA00022490"/>
    </source>
</evidence>
<dbReference type="FunFam" id="3.65.10.10:FF:000005">
    <property type="entry name" value="3-phosphoshikimate 1-carboxyvinyltransferase"/>
    <property type="match status" value="1"/>
</dbReference>
<feature type="binding site" evidence="8">
    <location>
        <position position="33"/>
    </location>
    <ligand>
        <name>3-phosphoshikimate</name>
        <dbReference type="ChEBI" id="CHEBI:145989"/>
    </ligand>
</feature>
<sequence length="453" mass="47362">MSHDSDPQPLTAAPGQRLTGSLRPPGDKSISHRAMILGLLSQGETRVEGLLEGDDVLRTAAASRALGAGMERLGEGRWIVRGVGIGGLSDPAETLDFGNAGTGSRLMMGVVGGQPVTATFDGDASLRKRPMRRILDPLLRMGTEILDEADGGRVPLTLRGPREAIPITYETPAASAQIKSAVLLAALNAPGITTVIEREATRDHTERMLRLFGAEVAVTPHGPGGHGRAVALTGQPTLRGTDVVVPADPSSAAFPLVAALIVPGSDVTIRGVMMNPLRTGLITTLLEMGAEIERLDEREEGGETVADLRVRASRLKGVDVPAERAPAMIDEYPILAVAAAFAEGPTRMNGLHELRVKESDRLAAVADGLKQNGIDHVIEGDDLIVTGDGIAPRGGGTVATHLDHRIAMAFLVLGLATRDPVTVDDGAMIATSFPSFLPTMRALGADIRGEVAA</sequence>
<comment type="similarity">
    <text evidence="2 8">Belongs to the EPSP synthase family.</text>
</comment>
<dbReference type="PROSITE" id="PS00104">
    <property type="entry name" value="EPSP_SYNTHASE_1"/>
    <property type="match status" value="1"/>
</dbReference>
<evidence type="ECO:0000256" key="8">
    <source>
        <dbReference type="HAMAP-Rule" id="MF_00210"/>
    </source>
</evidence>
<dbReference type="PROSITE" id="PS00885">
    <property type="entry name" value="EPSP_SYNTHASE_2"/>
    <property type="match status" value="1"/>
</dbReference>
<feature type="region of interest" description="Disordered" evidence="9">
    <location>
        <begin position="1"/>
        <end position="29"/>
    </location>
</feature>
<dbReference type="PIRSF" id="PIRSF000505">
    <property type="entry name" value="EPSPS"/>
    <property type="match status" value="1"/>
</dbReference>
<feature type="binding site" evidence="8">
    <location>
        <position position="175"/>
    </location>
    <ligand>
        <name>3-phosphoshikimate</name>
        <dbReference type="ChEBI" id="CHEBI:145989"/>
    </ligand>
</feature>
<feature type="binding site" evidence="8">
    <location>
        <position position="330"/>
    </location>
    <ligand>
        <name>3-phosphoshikimate</name>
        <dbReference type="ChEBI" id="CHEBI:145989"/>
    </ligand>
</feature>
<dbReference type="RefSeq" id="WP_109896560.1">
    <property type="nucleotide sequence ID" value="NZ_CP029550.1"/>
</dbReference>
<reference evidence="12" key="1">
    <citation type="submission" date="2018-05" db="EMBL/GenBank/DDBJ databases">
        <title>Complete Genome Sequence of Methylobacterium sp. 17SD2-17.</title>
        <authorList>
            <person name="Srinivasan S."/>
        </authorList>
    </citation>
    <scope>NUCLEOTIDE SEQUENCE [LARGE SCALE GENOMIC DNA]</scope>
    <source>
        <strain evidence="12">17SD2-17</strain>
    </source>
</reference>
<dbReference type="EMBL" id="CP029550">
    <property type="protein sequence ID" value="AWN44644.1"/>
    <property type="molecule type" value="Genomic_DNA"/>
</dbReference>
<comment type="caution">
    <text evidence="8">Lacks conserved residue(s) required for the propagation of feature annotation.</text>
</comment>
<feature type="binding site" evidence="8">
    <location>
        <position position="357"/>
    </location>
    <ligand>
        <name>3-phosphoshikimate</name>
        <dbReference type="ChEBI" id="CHEBI:145989"/>
    </ligand>
</feature>
<dbReference type="InterPro" id="IPR006264">
    <property type="entry name" value="EPSP_synthase"/>
</dbReference>
<dbReference type="GO" id="GO:0005737">
    <property type="term" value="C:cytoplasm"/>
    <property type="evidence" value="ECO:0007669"/>
    <property type="project" value="UniProtKB-SubCell"/>
</dbReference>
<keyword evidence="3 8" id="KW-0963">Cytoplasm</keyword>
<feature type="binding site" evidence="8">
    <location>
        <position position="177"/>
    </location>
    <ligand>
        <name>phosphoenolpyruvate</name>
        <dbReference type="ChEBI" id="CHEBI:58702"/>
    </ligand>
</feature>
<dbReference type="InterPro" id="IPR036968">
    <property type="entry name" value="Enolpyruvate_Tfrase_sf"/>
</dbReference>
<feature type="binding site" evidence="8">
    <location>
        <position position="29"/>
    </location>
    <ligand>
        <name>3-phosphoshikimate</name>
        <dbReference type="ChEBI" id="CHEBI:145989"/>
    </ligand>
</feature>
<feature type="binding site" evidence="8">
    <location>
        <position position="101"/>
    </location>
    <ligand>
        <name>phosphoenolpyruvate</name>
        <dbReference type="ChEBI" id="CHEBI:58702"/>
    </ligand>
</feature>
<feature type="active site" description="Proton acceptor" evidence="8">
    <location>
        <position position="330"/>
    </location>
</feature>
<feature type="domain" description="Enolpyruvate transferase" evidence="10">
    <location>
        <begin position="14"/>
        <end position="439"/>
    </location>
</feature>
<name>A0A2U8WEL9_9HYPH</name>
<dbReference type="InterPro" id="IPR013792">
    <property type="entry name" value="RNA3'P_cycl/enolpyr_Trfase_a/b"/>
</dbReference>